<dbReference type="HOGENOM" id="CLU_090411_1_0_1"/>
<feature type="compositionally biased region" description="Low complexity" evidence="10">
    <location>
        <begin position="159"/>
        <end position="171"/>
    </location>
</feature>
<evidence type="ECO:0000256" key="8">
    <source>
        <dbReference type="ARBA" id="ARBA00023128"/>
    </source>
</evidence>
<evidence type="ECO:0000256" key="9">
    <source>
        <dbReference type="ARBA" id="ARBA00023136"/>
    </source>
</evidence>
<dbReference type="GO" id="GO:0005742">
    <property type="term" value="C:mitochondrial outer membrane translocase complex"/>
    <property type="evidence" value="ECO:0007669"/>
    <property type="project" value="InterPro"/>
</dbReference>
<name>G4TQR7_SERID</name>
<reference evidence="12 13" key="1">
    <citation type="journal article" date="2011" name="PLoS Pathog.">
        <title>Endophytic Life Strategies Decoded by Genome and Transcriptome Analyses of the Mutualistic Root Symbiont Piriformospora indica.</title>
        <authorList>
            <person name="Zuccaro A."/>
            <person name="Lahrmann U."/>
            <person name="Guldener U."/>
            <person name="Langen G."/>
            <person name="Pfiffi S."/>
            <person name="Biedenkopf D."/>
            <person name="Wong P."/>
            <person name="Samans B."/>
            <person name="Grimm C."/>
            <person name="Basiewicz M."/>
            <person name="Murat C."/>
            <person name="Martin F."/>
            <person name="Kogel K.H."/>
        </authorList>
    </citation>
    <scope>NUCLEOTIDE SEQUENCE [LARGE SCALE GENOMIC DNA]</scope>
    <source>
        <strain evidence="12 13">DSM 11827</strain>
    </source>
</reference>
<evidence type="ECO:0000256" key="5">
    <source>
        <dbReference type="ARBA" id="ARBA00022787"/>
    </source>
</evidence>
<keyword evidence="4 11" id="KW-0812">Transmembrane</keyword>
<dbReference type="GO" id="GO:0016031">
    <property type="term" value="P:tRNA import into mitochondrion"/>
    <property type="evidence" value="ECO:0007669"/>
    <property type="project" value="TreeGrafter"/>
</dbReference>
<dbReference type="PRINTS" id="PR00351">
    <property type="entry name" value="OM20RECEPTOR"/>
</dbReference>
<proteinExistence type="inferred from homology"/>
<dbReference type="InParanoid" id="G4TQR7"/>
<feature type="compositionally biased region" description="Low complexity" evidence="10">
    <location>
        <begin position="50"/>
        <end position="64"/>
    </location>
</feature>
<dbReference type="GO" id="GO:0006886">
    <property type="term" value="P:intracellular protein transport"/>
    <property type="evidence" value="ECO:0007669"/>
    <property type="project" value="InterPro"/>
</dbReference>
<keyword evidence="5" id="KW-1000">Mitochondrion outer membrane</keyword>
<dbReference type="SUPFAM" id="SSF47157">
    <property type="entry name" value="Mitochondrial import receptor subunit Tom20"/>
    <property type="match status" value="1"/>
</dbReference>
<feature type="transmembrane region" description="Helical" evidence="11">
    <location>
        <begin position="6"/>
        <end position="28"/>
    </location>
</feature>
<keyword evidence="12" id="KW-0675">Receptor</keyword>
<feature type="region of interest" description="Disordered" evidence="10">
    <location>
        <begin position="40"/>
        <end position="69"/>
    </location>
</feature>
<dbReference type="Pfam" id="PF02064">
    <property type="entry name" value="MAS20"/>
    <property type="match status" value="1"/>
</dbReference>
<keyword evidence="7 11" id="KW-1133">Transmembrane helix</keyword>
<evidence type="ECO:0000256" key="10">
    <source>
        <dbReference type="SAM" id="MobiDB-lite"/>
    </source>
</evidence>
<evidence type="ECO:0000256" key="11">
    <source>
        <dbReference type="SAM" id="Phobius"/>
    </source>
</evidence>
<dbReference type="GO" id="GO:0030150">
    <property type="term" value="P:protein import into mitochondrial matrix"/>
    <property type="evidence" value="ECO:0007669"/>
    <property type="project" value="TreeGrafter"/>
</dbReference>
<dbReference type="EMBL" id="CAFZ01000242">
    <property type="protein sequence ID" value="CCA73660.1"/>
    <property type="molecule type" value="Genomic_DNA"/>
</dbReference>
<evidence type="ECO:0000256" key="1">
    <source>
        <dbReference type="ARBA" id="ARBA00004572"/>
    </source>
</evidence>
<comment type="similarity">
    <text evidence="2">Belongs to the Tom20 family.</text>
</comment>
<feature type="compositionally biased region" description="Low complexity" evidence="10">
    <location>
        <begin position="209"/>
        <end position="218"/>
    </location>
</feature>
<keyword evidence="6" id="KW-0653">Protein transport</keyword>
<dbReference type="InterPro" id="IPR023392">
    <property type="entry name" value="Tom20_dom_sf"/>
</dbReference>
<evidence type="ECO:0000256" key="4">
    <source>
        <dbReference type="ARBA" id="ARBA00022692"/>
    </source>
</evidence>
<dbReference type="GO" id="GO:0008320">
    <property type="term" value="F:protein transmembrane transporter activity"/>
    <property type="evidence" value="ECO:0007669"/>
    <property type="project" value="TreeGrafter"/>
</dbReference>
<dbReference type="PANTHER" id="PTHR12430:SF0">
    <property type="entry name" value="TRANSLOCASE OF OUTER MITOCHONDRIAL MEMBRANE 20"/>
    <property type="match status" value="1"/>
</dbReference>
<keyword evidence="8" id="KW-0496">Mitochondrion</keyword>
<organism evidence="12 13">
    <name type="scientific">Serendipita indica (strain DSM 11827)</name>
    <name type="common">Root endophyte fungus</name>
    <name type="synonym">Piriformospora indica</name>
    <dbReference type="NCBI Taxonomy" id="1109443"/>
    <lineage>
        <taxon>Eukaryota</taxon>
        <taxon>Fungi</taxon>
        <taxon>Dikarya</taxon>
        <taxon>Basidiomycota</taxon>
        <taxon>Agaricomycotina</taxon>
        <taxon>Agaricomycetes</taxon>
        <taxon>Sebacinales</taxon>
        <taxon>Serendipitaceae</taxon>
        <taxon>Serendipita</taxon>
    </lineage>
</organism>
<evidence type="ECO:0000256" key="6">
    <source>
        <dbReference type="ARBA" id="ARBA00022927"/>
    </source>
</evidence>
<keyword evidence="9 11" id="KW-0472">Membrane</keyword>
<evidence type="ECO:0000256" key="3">
    <source>
        <dbReference type="ARBA" id="ARBA00022448"/>
    </source>
</evidence>
<dbReference type="OrthoDB" id="2154253at2759"/>
<dbReference type="GO" id="GO:0006605">
    <property type="term" value="P:protein targeting"/>
    <property type="evidence" value="ECO:0007669"/>
    <property type="project" value="InterPro"/>
</dbReference>
<evidence type="ECO:0000256" key="7">
    <source>
        <dbReference type="ARBA" id="ARBA00022989"/>
    </source>
</evidence>
<dbReference type="AlphaFoldDB" id="G4TQR7"/>
<feature type="compositionally biased region" description="Low complexity" evidence="10">
    <location>
        <begin position="182"/>
        <end position="193"/>
    </location>
</feature>
<dbReference type="InterPro" id="IPR002056">
    <property type="entry name" value="MAS20"/>
</dbReference>
<dbReference type="Proteomes" id="UP000007148">
    <property type="component" value="Unassembled WGS sequence"/>
</dbReference>
<comment type="caution">
    <text evidence="12">The sequence shown here is derived from an EMBL/GenBank/DDBJ whole genome shotgun (WGS) entry which is preliminary data.</text>
</comment>
<dbReference type="Gene3D" id="1.20.960.10">
    <property type="entry name" value="Mitochondrial outer membrane translocase complex, subunit Tom20 domain"/>
    <property type="match status" value="1"/>
</dbReference>
<dbReference type="GO" id="GO:0030943">
    <property type="term" value="F:mitochondrion targeting sequence binding"/>
    <property type="evidence" value="ECO:0007669"/>
    <property type="project" value="TreeGrafter"/>
</dbReference>
<gene>
    <name evidence="12" type="ORF">PIIN_07613</name>
</gene>
<dbReference type="PANTHER" id="PTHR12430">
    <property type="entry name" value="MITOCHONDRIAL IMPORT RECEPTOR SUBUNIT TOM20"/>
    <property type="match status" value="1"/>
</dbReference>
<protein>
    <submittedName>
        <fullName evidence="12">Related to mitochondrial import receptor subunit TOM20</fullName>
    </submittedName>
</protein>
<keyword evidence="3" id="KW-0813">Transport</keyword>
<dbReference type="STRING" id="1109443.G4TQR7"/>
<dbReference type="FunCoup" id="G4TQR7">
    <property type="interactions" value="167"/>
</dbReference>
<evidence type="ECO:0000256" key="2">
    <source>
        <dbReference type="ARBA" id="ARBA00005792"/>
    </source>
</evidence>
<comment type="subcellular location">
    <subcellularLocation>
        <location evidence="1">Mitochondrion outer membrane</location>
        <topology evidence="1">Single-pass membrane protein</topology>
    </subcellularLocation>
</comment>
<accession>G4TQR7</accession>
<evidence type="ECO:0000313" key="13">
    <source>
        <dbReference type="Proteomes" id="UP000007148"/>
    </source>
</evidence>
<dbReference type="eggNOG" id="KOG4056">
    <property type="taxonomic scope" value="Eukaryota"/>
</dbReference>
<sequence>MPSTSQILTIGTVAVVLGIASYAIYFDYARRNDPQFRKKLRKEKKRVDRSAASTKASTTASSASGGPLPSDAEIEEALQLVRNETLPVTASEKEQYFMSNLAVGEQLARAGLVLPAALSFFRAIRVYPEPLQLVMILEKTLPEDMFRVVMDLMSRDVSDSASPGADASSSSSKKRPKKSSSRRTGTSSRGPPSETSSQEWDNVTEPDASIASLSSSTS</sequence>
<evidence type="ECO:0000313" key="12">
    <source>
        <dbReference type="EMBL" id="CCA73660.1"/>
    </source>
</evidence>
<feature type="compositionally biased region" description="Basic residues" evidence="10">
    <location>
        <begin position="172"/>
        <end position="181"/>
    </location>
</feature>
<feature type="region of interest" description="Disordered" evidence="10">
    <location>
        <begin position="157"/>
        <end position="218"/>
    </location>
</feature>
<keyword evidence="13" id="KW-1185">Reference proteome</keyword>
<dbReference type="OMA" id="PPPIFQI"/>